<name>A0ABR3XSC0_9PEZI</name>
<evidence type="ECO:0000313" key="1">
    <source>
        <dbReference type="EMBL" id="KAL1878636.1"/>
    </source>
</evidence>
<gene>
    <name evidence="1" type="ORF">Daus18300_001911</name>
</gene>
<comment type="caution">
    <text evidence="1">The sequence shown here is derived from an EMBL/GenBank/DDBJ whole genome shotgun (WGS) entry which is preliminary data.</text>
</comment>
<organism evidence="1 2">
    <name type="scientific">Diaporthe australafricana</name>
    <dbReference type="NCBI Taxonomy" id="127596"/>
    <lineage>
        <taxon>Eukaryota</taxon>
        <taxon>Fungi</taxon>
        <taxon>Dikarya</taxon>
        <taxon>Ascomycota</taxon>
        <taxon>Pezizomycotina</taxon>
        <taxon>Sordariomycetes</taxon>
        <taxon>Sordariomycetidae</taxon>
        <taxon>Diaporthales</taxon>
        <taxon>Diaporthaceae</taxon>
        <taxon>Diaporthe</taxon>
    </lineage>
</organism>
<proteinExistence type="predicted"/>
<evidence type="ECO:0000313" key="2">
    <source>
        <dbReference type="Proteomes" id="UP001583177"/>
    </source>
</evidence>
<accession>A0ABR3XSC0</accession>
<dbReference type="EMBL" id="JAWRVE010000011">
    <property type="protein sequence ID" value="KAL1878636.1"/>
    <property type="molecule type" value="Genomic_DNA"/>
</dbReference>
<sequence>MSGFAKLTPAFTAKCFPKIPIDPPSSVGVLSTGTPLTHVSFIAGQDAISSEESYSTPALKGTWVHGSDYIKTDPDGKYSRLEVDSLFKDTSTGGLVRYRYTGVVDMSSAAGKVLRGEADAATTEFGSVYTHVKFETGHPELKVLENKVFVGSGRFILEAGKPVVVEYKISEVSI</sequence>
<keyword evidence="2" id="KW-1185">Reference proteome</keyword>
<dbReference type="Gene3D" id="2.40.160.20">
    <property type="match status" value="1"/>
</dbReference>
<reference evidence="1 2" key="1">
    <citation type="journal article" date="2024" name="IMA Fungus">
        <title>IMA Genome - F19 : A genome assembly and annotation guide to empower mycologists, including annotated draft genome sequences of Ceratocystis pirilliformis, Diaporthe australafricana, Fusarium ophioides, Paecilomyces lecythidis, and Sporothrix stenoceras.</title>
        <authorList>
            <person name="Aylward J."/>
            <person name="Wilson A.M."/>
            <person name="Visagie C.M."/>
            <person name="Spraker J."/>
            <person name="Barnes I."/>
            <person name="Buitendag C."/>
            <person name="Ceriani C."/>
            <person name="Del Mar Angel L."/>
            <person name="du Plessis D."/>
            <person name="Fuchs T."/>
            <person name="Gasser K."/>
            <person name="Kramer D."/>
            <person name="Li W."/>
            <person name="Munsamy K."/>
            <person name="Piso A."/>
            <person name="Price J.L."/>
            <person name="Sonnekus B."/>
            <person name="Thomas C."/>
            <person name="van der Nest A."/>
            <person name="van Dijk A."/>
            <person name="van Heerden A."/>
            <person name="van Vuuren N."/>
            <person name="Yilmaz N."/>
            <person name="Duong T.A."/>
            <person name="van der Merwe N.A."/>
            <person name="Wingfield M.J."/>
            <person name="Wingfield B.D."/>
        </authorList>
    </citation>
    <scope>NUCLEOTIDE SEQUENCE [LARGE SCALE GENOMIC DNA]</scope>
    <source>
        <strain evidence="1 2">CMW 18300</strain>
    </source>
</reference>
<dbReference type="Pfam" id="PF11578">
    <property type="entry name" value="DUF3237"/>
    <property type="match status" value="1"/>
</dbReference>
<dbReference type="Proteomes" id="UP001583177">
    <property type="component" value="Unassembled WGS sequence"/>
</dbReference>
<protein>
    <submittedName>
        <fullName evidence="1">Uncharacterized protein</fullName>
    </submittedName>
</protein>